<dbReference type="PANTHER" id="PTHR30595">
    <property type="entry name" value="GLPR-RELATED TRANSCRIPTIONAL REPRESSOR"/>
    <property type="match status" value="1"/>
</dbReference>
<dbReference type="Pfam" id="PF13412">
    <property type="entry name" value="HTH_24"/>
    <property type="match status" value="1"/>
</dbReference>
<dbReference type="RefSeq" id="WP_026655149.1">
    <property type="nucleotide sequence ID" value="NC_022538.1"/>
</dbReference>
<dbReference type="InterPro" id="IPR038475">
    <property type="entry name" value="RecG_C_sf"/>
</dbReference>
<dbReference type="InterPro" id="IPR036390">
    <property type="entry name" value="WH_DNA-bd_sf"/>
</dbReference>
<keyword evidence="3" id="KW-1185">Reference proteome</keyword>
<dbReference type="InterPro" id="IPR036388">
    <property type="entry name" value="WH-like_DNA-bd_sf"/>
</dbReference>
<name>U4KJX9_ALTPJ</name>
<dbReference type="GO" id="GO:0043565">
    <property type="term" value="F:sequence-specific DNA binding"/>
    <property type="evidence" value="ECO:0007669"/>
    <property type="project" value="InterPro"/>
</dbReference>
<dbReference type="Gene3D" id="3.30.950.30">
    <property type="entry name" value="Schlafen, AAA domain"/>
    <property type="match status" value="1"/>
</dbReference>
<dbReference type="Pfam" id="PF13749">
    <property type="entry name" value="HATPase_c_4"/>
    <property type="match status" value="1"/>
</dbReference>
<protein>
    <submittedName>
        <fullName evidence="2">Transcriptional regulator</fullName>
    </submittedName>
</protein>
<dbReference type="AlphaFoldDB" id="U4KJX9"/>
<dbReference type="Proteomes" id="UP000032740">
    <property type="component" value="Chromosome"/>
</dbReference>
<accession>U4KJX9</accession>
<dbReference type="KEGG" id="apal:BN85402050"/>
<dbReference type="Gene3D" id="1.10.10.10">
    <property type="entry name" value="Winged helix-like DNA-binding domain superfamily/Winged helix DNA-binding domain"/>
    <property type="match status" value="1"/>
</dbReference>
<evidence type="ECO:0000313" key="3">
    <source>
        <dbReference type="Proteomes" id="UP000032740"/>
    </source>
</evidence>
<dbReference type="HOGENOM" id="CLU_024970_1_1_14"/>
<evidence type="ECO:0000259" key="1">
    <source>
        <dbReference type="Pfam" id="PF04326"/>
    </source>
</evidence>
<dbReference type="InterPro" id="IPR007421">
    <property type="entry name" value="Schlafen_AlbA_2_dom"/>
</dbReference>
<dbReference type="InterPro" id="IPR000485">
    <property type="entry name" value="AsnC-type_HTH_dom"/>
</dbReference>
<organism evidence="2 3">
    <name type="scientific">Alteracholeplasma palmae (strain ATCC 49389 / J233)</name>
    <name type="common">Acholeplasma palmae</name>
    <dbReference type="NCBI Taxonomy" id="1318466"/>
    <lineage>
        <taxon>Bacteria</taxon>
        <taxon>Bacillati</taxon>
        <taxon>Mycoplasmatota</taxon>
        <taxon>Mollicutes</taxon>
        <taxon>Acholeplasmatales</taxon>
        <taxon>Acholeplasmataceae</taxon>
        <taxon>Acholeplasma</taxon>
    </lineage>
</organism>
<feature type="domain" description="Schlafen AlbA-2" evidence="1">
    <location>
        <begin position="4"/>
        <end position="119"/>
    </location>
</feature>
<reference evidence="2 3" key="1">
    <citation type="journal article" date="2013" name="J. Mol. Microbiol. Biotechnol.">
        <title>Analysis of the Complete Genomes of Acholeplasma brassicae , A. palmae and A. laidlawii and Their Comparison to the Obligate Parasites from ' Candidatus Phytoplasma'.</title>
        <authorList>
            <person name="Kube M."/>
            <person name="Siewert C."/>
            <person name="Migdoll A.M."/>
            <person name="Duduk B."/>
            <person name="Holz S."/>
            <person name="Rabus R."/>
            <person name="Seemuller E."/>
            <person name="Mitrovic J."/>
            <person name="Muller I."/>
            <person name="Buttner C."/>
            <person name="Reinhardt R."/>
        </authorList>
    </citation>
    <scope>NUCLEOTIDE SEQUENCE [LARGE SCALE GENOMIC DNA]</scope>
    <source>
        <strain evidence="2 3">J233</strain>
    </source>
</reference>
<dbReference type="Gene3D" id="3.30.565.60">
    <property type="match status" value="1"/>
</dbReference>
<dbReference type="InterPro" id="IPR011991">
    <property type="entry name" value="ArsR-like_HTH"/>
</dbReference>
<dbReference type="PANTHER" id="PTHR30595:SF6">
    <property type="entry name" value="SCHLAFEN ALBA-2 DOMAIN-CONTAINING PROTEIN"/>
    <property type="match status" value="1"/>
</dbReference>
<sequence>MKNESKNLEWKQTLTKEVKHEIVSFLNSSSGVIEIGIDNDGKAFGVPLELKDEFEQTISNWIREGIYPDSKGLINFYYDKRNVLRIEISEGNNKPYYLVGKGPISEGVFIRIGSTTRKATKEEISEFYRKHNDGHFETEGAPNQDLHFTQFSAISDRQDFVPKMNALGFYTKDNKYTKLAELLSDENPYIVKFAVYKDNTRVEFKVKKEFAGSYLRIIDNVLDYAEIYNDTSAKIVDYQPQRVELKSYPAPSIRETLLNALCHCDFSFRSNIKIEFFNDRLEVTSPGNIYGGYTLEDVLSGKQSMRNPNLVNILDKMDFIENYATGLERIMEAYKPYKITPKFEVSGNFFRVILPNMNYSLGNMIEEKPTNMSPNVTKSNQTLSNVQNKIIEQIRKDSNITVSELSEIIGKERRTILRNIKKLKEQGLLDRKDDEYSGSWILK</sequence>
<dbReference type="EMBL" id="FO681347">
    <property type="protein sequence ID" value="CCV63782.1"/>
    <property type="molecule type" value="Genomic_DNA"/>
</dbReference>
<dbReference type="InterPro" id="IPR038461">
    <property type="entry name" value="Schlafen_AlbA_2_dom_sf"/>
</dbReference>
<dbReference type="OrthoDB" id="34589at2"/>
<dbReference type="PRINTS" id="PR00033">
    <property type="entry name" value="HTHASNC"/>
</dbReference>
<dbReference type="CDD" id="cd00090">
    <property type="entry name" value="HTH_ARSR"/>
    <property type="match status" value="1"/>
</dbReference>
<evidence type="ECO:0000313" key="2">
    <source>
        <dbReference type="EMBL" id="CCV63782.1"/>
    </source>
</evidence>
<gene>
    <name evidence="2" type="ORF">BN85402050</name>
</gene>
<dbReference type="Pfam" id="PF04326">
    <property type="entry name" value="SLFN_AlbA_2"/>
    <property type="match status" value="1"/>
</dbReference>
<dbReference type="SUPFAM" id="SSF46785">
    <property type="entry name" value="Winged helix' DNA-binding domain"/>
    <property type="match status" value="1"/>
</dbReference>
<proteinExistence type="predicted"/>
<dbReference type="STRING" id="1318466.BN85402050"/>